<dbReference type="Pfam" id="PF00263">
    <property type="entry name" value="Secretin"/>
    <property type="match status" value="1"/>
</dbReference>
<evidence type="ECO:0000259" key="2">
    <source>
        <dbReference type="Pfam" id="PF00263"/>
    </source>
</evidence>
<dbReference type="PRINTS" id="PR00811">
    <property type="entry name" value="BCTERIALGSPD"/>
</dbReference>
<dbReference type="PROSITE" id="PS51257">
    <property type="entry name" value="PROKAR_LIPOPROTEIN"/>
    <property type="match status" value="1"/>
</dbReference>
<organism evidence="4">
    <name type="scientific">hydrothermal vent metagenome</name>
    <dbReference type="NCBI Taxonomy" id="652676"/>
    <lineage>
        <taxon>unclassified sequences</taxon>
        <taxon>metagenomes</taxon>
        <taxon>ecological metagenomes</taxon>
    </lineage>
</organism>
<dbReference type="GO" id="GO:0009306">
    <property type="term" value="P:protein secretion"/>
    <property type="evidence" value="ECO:0007669"/>
    <property type="project" value="InterPro"/>
</dbReference>
<dbReference type="InterPro" id="IPR011514">
    <property type="entry name" value="Secretin_N_2"/>
</dbReference>
<dbReference type="EMBL" id="UOFN01000056">
    <property type="protein sequence ID" value="VAW76254.1"/>
    <property type="molecule type" value="Genomic_DNA"/>
</dbReference>
<dbReference type="Pfam" id="PF07655">
    <property type="entry name" value="Secretin_N_2"/>
    <property type="match status" value="1"/>
</dbReference>
<dbReference type="AlphaFoldDB" id="A0A3B0Z4N9"/>
<proteinExistence type="predicted"/>
<feature type="region of interest" description="Disordered" evidence="1">
    <location>
        <begin position="167"/>
        <end position="229"/>
    </location>
</feature>
<accession>A0A3B0Z4N9</accession>
<dbReference type="NCBIfam" id="TIGR02519">
    <property type="entry name" value="pilus_MshL"/>
    <property type="match status" value="1"/>
</dbReference>
<dbReference type="PANTHER" id="PTHR30332:SF17">
    <property type="entry name" value="TYPE IV PILIATION SYSTEM PROTEIN DR_0774-RELATED"/>
    <property type="match status" value="1"/>
</dbReference>
<reference evidence="4" key="1">
    <citation type="submission" date="2018-06" db="EMBL/GenBank/DDBJ databases">
        <authorList>
            <person name="Zhirakovskaya E."/>
        </authorList>
    </citation>
    <scope>NUCLEOTIDE SEQUENCE</scope>
</reference>
<protein>
    <submittedName>
        <fullName evidence="4">MSHA biogenesis protein MshL</fullName>
    </submittedName>
</protein>
<evidence type="ECO:0000259" key="3">
    <source>
        <dbReference type="Pfam" id="PF07655"/>
    </source>
</evidence>
<dbReference type="GO" id="GO:0009297">
    <property type="term" value="P:pilus assembly"/>
    <property type="evidence" value="ECO:0007669"/>
    <property type="project" value="InterPro"/>
</dbReference>
<dbReference type="GO" id="GO:0015627">
    <property type="term" value="C:type II protein secretion system complex"/>
    <property type="evidence" value="ECO:0007669"/>
    <property type="project" value="TreeGrafter"/>
</dbReference>
<feature type="domain" description="Secretin N-terminal" evidence="3">
    <location>
        <begin position="153"/>
        <end position="259"/>
    </location>
</feature>
<dbReference type="InterPro" id="IPR050810">
    <property type="entry name" value="Bact_Secretion_Sys_Channel"/>
</dbReference>
<feature type="domain" description="Type II/III secretion system secretin-like" evidence="2">
    <location>
        <begin position="369"/>
        <end position="546"/>
    </location>
</feature>
<evidence type="ECO:0000256" key="1">
    <source>
        <dbReference type="SAM" id="MobiDB-lite"/>
    </source>
</evidence>
<feature type="compositionally biased region" description="Polar residues" evidence="1">
    <location>
        <begin position="213"/>
        <end position="229"/>
    </location>
</feature>
<dbReference type="InterPro" id="IPR013358">
    <property type="entry name" value="Pilus_biogenesis_MshL"/>
</dbReference>
<evidence type="ECO:0000313" key="4">
    <source>
        <dbReference type="EMBL" id="VAW76254.1"/>
    </source>
</evidence>
<dbReference type="InterPro" id="IPR001775">
    <property type="entry name" value="GspD/PilQ"/>
</dbReference>
<dbReference type="InterPro" id="IPR004846">
    <property type="entry name" value="T2SS/T3SS_dom"/>
</dbReference>
<sequence length="573" mass="61629">MKLYKSLFSVLAASLLLGACQQIPTRTDANRSVINDALKTAQTERTVAPGKPPKAVQDTLLPPMGSMPGHIRPLVPSYDVSVNEVPAREFFMSLVDGTSDNMVVHPEVSGALTLDLKDVTTDDVLATVRDVYGYEFRHSRGVYQVFPARMRSQVFSVNYLDVKRKGSSRTRISSGQVTQAPPPNNLGTGRGGGLGSTGGSAAGGFANPGTGTGPNSRNRRSFSGAQVSTQTDSDFWDTLEESLKTLIGEEEGRKIIADPLSGTVLVRAMPRELMDVAQYLKSLQASVNRQVIIEAKIIEVQLNDAFQAGINWSSFIDIQGASRELTAGVFGTGLAGPMNNIVNAEQSALSSVSSLDIHLGDFDALLELLKTQGDVQVLSSPRVSTVNNQKALIKVGTDEYFVTDLDTSTDIANSVSSQSADVTLTPFFSGVALDVTPQIDADGNITMHVHPAISEVTEDTKNVSISTTNAFSLPLATSSIRESDTIVRARNGQVIVIGGLMQDIIRDDVSSTPFFGSLPIVGNAFRQTRKVSRKTELVILLRPTIVNDDRTWKAEINRAGARFSSISHPELTW</sequence>
<gene>
    <name evidence="4" type="ORF">MNBD_GAMMA15-1609</name>
</gene>
<name>A0A3B0Z4N9_9ZZZZ</name>
<dbReference type="Gene3D" id="3.30.1370.130">
    <property type="match status" value="1"/>
</dbReference>
<dbReference type="GO" id="GO:0019867">
    <property type="term" value="C:outer membrane"/>
    <property type="evidence" value="ECO:0007669"/>
    <property type="project" value="InterPro"/>
</dbReference>
<feature type="compositionally biased region" description="Gly residues" evidence="1">
    <location>
        <begin position="188"/>
        <end position="202"/>
    </location>
</feature>
<feature type="compositionally biased region" description="Polar residues" evidence="1">
    <location>
        <begin position="169"/>
        <end position="179"/>
    </location>
</feature>
<dbReference type="PANTHER" id="PTHR30332">
    <property type="entry name" value="PROBABLE GENERAL SECRETION PATHWAY PROTEIN D"/>
    <property type="match status" value="1"/>
</dbReference>